<accession>A0AAE0K468</accession>
<dbReference type="Pfam" id="PF03443">
    <property type="entry name" value="AA9"/>
    <property type="match status" value="1"/>
</dbReference>
<keyword evidence="12" id="KW-0624">Polysaccharide degradation</keyword>
<feature type="signal peptide" evidence="17">
    <location>
        <begin position="1"/>
        <end position="16"/>
    </location>
</feature>
<evidence type="ECO:0000256" key="9">
    <source>
        <dbReference type="ARBA" id="ARBA00023033"/>
    </source>
</evidence>
<keyword evidence="6" id="KW-0136">Cellulose degradation</keyword>
<dbReference type="EC" id="1.14.99.56" evidence="15"/>
<evidence type="ECO:0000256" key="2">
    <source>
        <dbReference type="ARBA" id="ARBA00004613"/>
    </source>
</evidence>
<keyword evidence="7" id="KW-0560">Oxidoreductase</keyword>
<evidence type="ECO:0000256" key="7">
    <source>
        <dbReference type="ARBA" id="ARBA00023002"/>
    </source>
</evidence>
<feature type="region of interest" description="Disordered" evidence="16">
    <location>
        <begin position="31"/>
        <end position="58"/>
    </location>
</feature>
<evidence type="ECO:0000256" key="11">
    <source>
        <dbReference type="ARBA" id="ARBA00023277"/>
    </source>
</evidence>
<sequence length="273" mass="29767">MKFFSGLLLAAAVADAYYTFPRLVVNGKPEDKDWSVTRSTKNPRSKQGIENENPTSNDIRCYSSRTAANIATVLAGSTIHYVSTQQINHPGLTHYYLAKVPARSSVTKWDGSGAAWLKIATTMPTIDKNKQLTWPGQNAYTAVNATIPTGTPSGEYLLRVEHVPLHMAMQANKAQFCLSCSQISITSGGNSTPGPLVSQPGLYKRSDPSIQVNLGAIKPEAYRPPGSLLELSRSKHVSLFEGYFSAVAPLVGGKWRRRADRKLPSCISKPMTR</sequence>
<comment type="catalytic activity">
    <reaction evidence="14">
        <text>[(1-&gt;4)-beta-D-glucosyl]n+m + reduced acceptor + O2 = 4-dehydro-beta-D-glucosyl-[(1-&gt;4)-beta-D-glucosyl]n-1 + [(1-&gt;4)-beta-D-glucosyl]m + acceptor + H2O.</text>
        <dbReference type="EC" id="1.14.99.56"/>
    </reaction>
</comment>
<evidence type="ECO:0000256" key="15">
    <source>
        <dbReference type="ARBA" id="ARBA00047174"/>
    </source>
</evidence>
<comment type="subcellular location">
    <subcellularLocation>
        <location evidence="2">Secreted</location>
    </subcellularLocation>
</comment>
<evidence type="ECO:0000256" key="8">
    <source>
        <dbReference type="ARBA" id="ARBA00023008"/>
    </source>
</evidence>
<dbReference type="Gene3D" id="2.70.50.70">
    <property type="match status" value="1"/>
</dbReference>
<dbReference type="GO" id="GO:0004497">
    <property type="term" value="F:monooxygenase activity"/>
    <property type="evidence" value="ECO:0007669"/>
    <property type="project" value="UniProtKB-KW"/>
</dbReference>
<keyword evidence="3" id="KW-0964">Secreted</keyword>
<comment type="similarity">
    <text evidence="13">Belongs to the polysaccharide monooxygenase AA9 family.</text>
</comment>
<keyword evidence="4" id="KW-0479">Metal-binding</keyword>
<gene>
    <name evidence="19" type="ORF">B0T24DRAFT_650948</name>
</gene>
<evidence type="ECO:0000313" key="20">
    <source>
        <dbReference type="Proteomes" id="UP001287356"/>
    </source>
</evidence>
<dbReference type="GO" id="GO:0046872">
    <property type="term" value="F:metal ion binding"/>
    <property type="evidence" value="ECO:0007669"/>
    <property type="project" value="UniProtKB-KW"/>
</dbReference>
<evidence type="ECO:0000256" key="6">
    <source>
        <dbReference type="ARBA" id="ARBA00023001"/>
    </source>
</evidence>
<evidence type="ECO:0000256" key="16">
    <source>
        <dbReference type="SAM" id="MobiDB-lite"/>
    </source>
</evidence>
<dbReference type="InterPro" id="IPR049892">
    <property type="entry name" value="AA9"/>
</dbReference>
<evidence type="ECO:0000256" key="4">
    <source>
        <dbReference type="ARBA" id="ARBA00022723"/>
    </source>
</evidence>
<evidence type="ECO:0000256" key="10">
    <source>
        <dbReference type="ARBA" id="ARBA00023157"/>
    </source>
</evidence>
<comment type="caution">
    <text evidence="19">The sequence shown here is derived from an EMBL/GenBank/DDBJ whole genome shotgun (WGS) entry which is preliminary data.</text>
</comment>
<keyword evidence="10" id="KW-1015">Disulfide bond</keyword>
<evidence type="ECO:0000256" key="3">
    <source>
        <dbReference type="ARBA" id="ARBA00022525"/>
    </source>
</evidence>
<evidence type="ECO:0000259" key="18">
    <source>
        <dbReference type="Pfam" id="PF03443"/>
    </source>
</evidence>
<keyword evidence="20" id="KW-1185">Reference proteome</keyword>
<dbReference type="PANTHER" id="PTHR33353">
    <property type="entry name" value="PUTATIVE (AFU_ORTHOLOGUE AFUA_1G12560)-RELATED"/>
    <property type="match status" value="1"/>
</dbReference>
<evidence type="ECO:0000256" key="12">
    <source>
        <dbReference type="ARBA" id="ARBA00023326"/>
    </source>
</evidence>
<keyword evidence="5 17" id="KW-0732">Signal</keyword>
<evidence type="ECO:0000256" key="17">
    <source>
        <dbReference type="SAM" id="SignalP"/>
    </source>
</evidence>
<reference evidence="19" key="1">
    <citation type="journal article" date="2023" name="Mol. Phylogenet. Evol.">
        <title>Genome-scale phylogeny and comparative genomics of the fungal order Sordariales.</title>
        <authorList>
            <person name="Hensen N."/>
            <person name="Bonometti L."/>
            <person name="Westerberg I."/>
            <person name="Brannstrom I.O."/>
            <person name="Guillou S."/>
            <person name="Cros-Aarteil S."/>
            <person name="Calhoun S."/>
            <person name="Haridas S."/>
            <person name="Kuo A."/>
            <person name="Mondo S."/>
            <person name="Pangilinan J."/>
            <person name="Riley R."/>
            <person name="LaButti K."/>
            <person name="Andreopoulos B."/>
            <person name="Lipzen A."/>
            <person name="Chen C."/>
            <person name="Yan M."/>
            <person name="Daum C."/>
            <person name="Ng V."/>
            <person name="Clum A."/>
            <person name="Steindorff A."/>
            <person name="Ohm R.A."/>
            <person name="Martin F."/>
            <person name="Silar P."/>
            <person name="Natvig D.O."/>
            <person name="Lalanne C."/>
            <person name="Gautier V."/>
            <person name="Ament-Velasquez S.L."/>
            <person name="Kruys A."/>
            <person name="Hutchinson M.I."/>
            <person name="Powell A.J."/>
            <person name="Barry K."/>
            <person name="Miller A.N."/>
            <person name="Grigoriev I.V."/>
            <person name="Debuchy R."/>
            <person name="Gladieux P."/>
            <person name="Hiltunen Thoren M."/>
            <person name="Johannesson H."/>
        </authorList>
    </citation>
    <scope>NUCLEOTIDE SEQUENCE</scope>
    <source>
        <strain evidence="19">CBS 958.72</strain>
    </source>
</reference>
<name>A0AAE0K468_9PEZI</name>
<keyword evidence="9" id="KW-0503">Monooxygenase</keyword>
<evidence type="ECO:0000256" key="1">
    <source>
        <dbReference type="ARBA" id="ARBA00001973"/>
    </source>
</evidence>
<keyword evidence="11" id="KW-0119">Carbohydrate metabolism</keyword>
<keyword evidence="8" id="KW-0186">Copper</keyword>
<dbReference type="EMBL" id="JAULSN010000006">
    <property type="protein sequence ID" value="KAK3369262.1"/>
    <property type="molecule type" value="Genomic_DNA"/>
</dbReference>
<reference evidence="19" key="2">
    <citation type="submission" date="2023-06" db="EMBL/GenBank/DDBJ databases">
        <authorList>
            <consortium name="Lawrence Berkeley National Laboratory"/>
            <person name="Haridas S."/>
            <person name="Hensen N."/>
            <person name="Bonometti L."/>
            <person name="Westerberg I."/>
            <person name="Brannstrom I.O."/>
            <person name="Guillou S."/>
            <person name="Cros-Aarteil S."/>
            <person name="Calhoun S."/>
            <person name="Kuo A."/>
            <person name="Mondo S."/>
            <person name="Pangilinan J."/>
            <person name="Riley R."/>
            <person name="Labutti K."/>
            <person name="Andreopoulos B."/>
            <person name="Lipzen A."/>
            <person name="Chen C."/>
            <person name="Yanf M."/>
            <person name="Daum C."/>
            <person name="Ng V."/>
            <person name="Clum A."/>
            <person name="Steindorff A."/>
            <person name="Ohm R."/>
            <person name="Martin F."/>
            <person name="Silar P."/>
            <person name="Natvig D."/>
            <person name="Lalanne C."/>
            <person name="Gautier V."/>
            <person name="Ament-Velasquez S.L."/>
            <person name="Kruys A."/>
            <person name="Hutchinson M.I."/>
            <person name="Powell A.J."/>
            <person name="Barry K."/>
            <person name="Miller A.N."/>
            <person name="Grigoriev I.V."/>
            <person name="Debuchy R."/>
            <person name="Gladieux P."/>
            <person name="Thoren M.H."/>
            <person name="Johannesson H."/>
        </authorList>
    </citation>
    <scope>NUCLEOTIDE SEQUENCE</scope>
    <source>
        <strain evidence="19">CBS 958.72</strain>
    </source>
</reference>
<feature type="domain" description="Auxiliary Activity family 9 catalytic" evidence="18">
    <location>
        <begin position="18"/>
        <end position="215"/>
    </location>
</feature>
<feature type="chain" id="PRO_5042189663" description="lytic cellulose monooxygenase (C4-dehydrogenating)" evidence="17">
    <location>
        <begin position="17"/>
        <end position="273"/>
    </location>
</feature>
<dbReference type="GO" id="GO:0030245">
    <property type="term" value="P:cellulose catabolic process"/>
    <property type="evidence" value="ECO:0007669"/>
    <property type="project" value="UniProtKB-KW"/>
</dbReference>
<dbReference type="GO" id="GO:0016787">
    <property type="term" value="F:hydrolase activity"/>
    <property type="evidence" value="ECO:0007669"/>
    <property type="project" value="UniProtKB-KW"/>
</dbReference>
<evidence type="ECO:0000256" key="14">
    <source>
        <dbReference type="ARBA" id="ARBA00045077"/>
    </source>
</evidence>
<proteinExistence type="inferred from homology"/>
<dbReference type="Proteomes" id="UP001287356">
    <property type="component" value="Unassembled WGS sequence"/>
</dbReference>
<dbReference type="InterPro" id="IPR005103">
    <property type="entry name" value="AA9_LPMO"/>
</dbReference>
<dbReference type="GO" id="GO:0005576">
    <property type="term" value="C:extracellular region"/>
    <property type="evidence" value="ECO:0007669"/>
    <property type="project" value="UniProtKB-SubCell"/>
</dbReference>
<dbReference type="PANTHER" id="PTHR33353:SF10">
    <property type="entry name" value="ENDO-BETA-1,4-GLUCANASE D"/>
    <property type="match status" value="1"/>
</dbReference>
<organism evidence="19 20">
    <name type="scientific">Lasiosphaeria ovina</name>
    <dbReference type="NCBI Taxonomy" id="92902"/>
    <lineage>
        <taxon>Eukaryota</taxon>
        <taxon>Fungi</taxon>
        <taxon>Dikarya</taxon>
        <taxon>Ascomycota</taxon>
        <taxon>Pezizomycotina</taxon>
        <taxon>Sordariomycetes</taxon>
        <taxon>Sordariomycetidae</taxon>
        <taxon>Sordariales</taxon>
        <taxon>Lasiosphaeriaceae</taxon>
        <taxon>Lasiosphaeria</taxon>
    </lineage>
</organism>
<dbReference type="AlphaFoldDB" id="A0AAE0K468"/>
<keyword evidence="19" id="KW-0378">Hydrolase</keyword>
<evidence type="ECO:0000256" key="5">
    <source>
        <dbReference type="ARBA" id="ARBA00022729"/>
    </source>
</evidence>
<feature type="compositionally biased region" description="Polar residues" evidence="16">
    <location>
        <begin position="48"/>
        <end position="58"/>
    </location>
</feature>
<evidence type="ECO:0000256" key="13">
    <source>
        <dbReference type="ARBA" id="ARBA00044502"/>
    </source>
</evidence>
<evidence type="ECO:0000313" key="19">
    <source>
        <dbReference type="EMBL" id="KAK3369262.1"/>
    </source>
</evidence>
<dbReference type="CDD" id="cd21175">
    <property type="entry name" value="LPMO_AA9"/>
    <property type="match status" value="1"/>
</dbReference>
<protein>
    <recommendedName>
        <fullName evidence="15">lytic cellulose monooxygenase (C4-dehydrogenating)</fullName>
        <ecNumber evidence="15">1.14.99.56</ecNumber>
    </recommendedName>
</protein>
<comment type="cofactor">
    <cofactor evidence="1">
        <name>Cu(2+)</name>
        <dbReference type="ChEBI" id="CHEBI:29036"/>
    </cofactor>
</comment>